<proteinExistence type="predicted"/>
<reference evidence="1" key="1">
    <citation type="submission" date="2014-05" db="EMBL/GenBank/DDBJ databases">
        <authorList>
            <person name="Chronopoulou M."/>
        </authorList>
    </citation>
    <scope>NUCLEOTIDE SEQUENCE</scope>
    <source>
        <tissue evidence="1">Whole organism</tissue>
    </source>
</reference>
<accession>A0A0K2U3F5</accession>
<protein>
    <submittedName>
        <fullName evidence="1">Uncharacterized protein</fullName>
    </submittedName>
</protein>
<evidence type="ECO:0000313" key="1">
    <source>
        <dbReference type="EMBL" id="CDW32738.1"/>
    </source>
</evidence>
<sequence length="75" mass="8916">MNGIWTIKLRKEVSLPSFWSSLFYSQNKVWGALFLRKTFGSKAFICYFVLDYIMGRYSYLKCTAIEEDRLMKNLP</sequence>
<feature type="non-terminal residue" evidence="1">
    <location>
        <position position="75"/>
    </location>
</feature>
<name>A0A0K2U3F5_LEPSM</name>
<dbReference type="AlphaFoldDB" id="A0A0K2U3F5"/>
<organism evidence="1">
    <name type="scientific">Lepeophtheirus salmonis</name>
    <name type="common">Salmon louse</name>
    <name type="synonym">Caligus salmonis</name>
    <dbReference type="NCBI Taxonomy" id="72036"/>
    <lineage>
        <taxon>Eukaryota</taxon>
        <taxon>Metazoa</taxon>
        <taxon>Ecdysozoa</taxon>
        <taxon>Arthropoda</taxon>
        <taxon>Crustacea</taxon>
        <taxon>Multicrustacea</taxon>
        <taxon>Hexanauplia</taxon>
        <taxon>Copepoda</taxon>
        <taxon>Siphonostomatoida</taxon>
        <taxon>Caligidae</taxon>
        <taxon>Lepeophtheirus</taxon>
    </lineage>
</organism>
<dbReference type="EMBL" id="HACA01015377">
    <property type="protein sequence ID" value="CDW32738.1"/>
    <property type="molecule type" value="Transcribed_RNA"/>
</dbReference>